<dbReference type="EMBL" id="CADIKM010000004">
    <property type="protein sequence ID" value="CAB3781972.1"/>
    <property type="molecule type" value="Genomic_DNA"/>
</dbReference>
<dbReference type="PANTHER" id="PTHR43725">
    <property type="entry name" value="UDP-GLUCOSE 4-EPIMERASE"/>
    <property type="match status" value="1"/>
</dbReference>
<accession>A0A6S7B7Q7</accession>
<evidence type="ECO:0000256" key="9">
    <source>
        <dbReference type="RuleBase" id="RU366046"/>
    </source>
</evidence>
<dbReference type="SUPFAM" id="SSF51735">
    <property type="entry name" value="NAD(P)-binding Rossmann-fold domains"/>
    <property type="match status" value="1"/>
</dbReference>
<proteinExistence type="inferred from homology"/>
<evidence type="ECO:0000256" key="10">
    <source>
        <dbReference type="SAM" id="MobiDB-lite"/>
    </source>
</evidence>
<dbReference type="PANTHER" id="PTHR43725:SF47">
    <property type="entry name" value="UDP-GLUCOSE 4-EPIMERASE"/>
    <property type="match status" value="1"/>
</dbReference>
<dbReference type="NCBIfam" id="TIGR01179">
    <property type="entry name" value="galE"/>
    <property type="match status" value="1"/>
</dbReference>
<dbReference type="InterPro" id="IPR005886">
    <property type="entry name" value="UDP_G4E"/>
</dbReference>
<evidence type="ECO:0000256" key="1">
    <source>
        <dbReference type="ARBA" id="ARBA00000083"/>
    </source>
</evidence>
<dbReference type="CDD" id="cd05247">
    <property type="entry name" value="UDP_G4E_1_SDR_e"/>
    <property type="match status" value="1"/>
</dbReference>
<dbReference type="GO" id="GO:0003978">
    <property type="term" value="F:UDP-glucose 4-epimerase activity"/>
    <property type="evidence" value="ECO:0007669"/>
    <property type="project" value="UniProtKB-UniRule"/>
</dbReference>
<dbReference type="AlphaFoldDB" id="A0A6S7B7Q7"/>
<evidence type="ECO:0000256" key="7">
    <source>
        <dbReference type="ARBA" id="ARBA00023027"/>
    </source>
</evidence>
<keyword evidence="7 9" id="KW-0520">NAD</keyword>
<evidence type="ECO:0000256" key="5">
    <source>
        <dbReference type="ARBA" id="ARBA00013189"/>
    </source>
</evidence>
<dbReference type="NCBIfam" id="NF007956">
    <property type="entry name" value="PRK10675.1"/>
    <property type="match status" value="1"/>
</dbReference>
<gene>
    <name evidence="12" type="primary">lnpD</name>
    <name evidence="12" type="ORF">LMG28138_01408</name>
</gene>
<protein>
    <recommendedName>
        <fullName evidence="6 9">UDP-glucose 4-epimerase</fullName>
        <ecNumber evidence="5 9">5.1.3.2</ecNumber>
    </recommendedName>
</protein>
<evidence type="ECO:0000256" key="8">
    <source>
        <dbReference type="ARBA" id="ARBA00023235"/>
    </source>
</evidence>
<feature type="region of interest" description="Disordered" evidence="10">
    <location>
        <begin position="1"/>
        <end position="34"/>
    </location>
</feature>
<feature type="domain" description="NAD(P)-binding" evidence="11">
    <location>
        <begin position="44"/>
        <end position="363"/>
    </location>
</feature>
<evidence type="ECO:0000256" key="2">
    <source>
        <dbReference type="ARBA" id="ARBA00001911"/>
    </source>
</evidence>
<dbReference type="GO" id="GO:0006012">
    <property type="term" value="P:galactose metabolic process"/>
    <property type="evidence" value="ECO:0007669"/>
    <property type="project" value="UniProtKB-UniPathway"/>
</dbReference>
<feature type="compositionally biased region" description="Polar residues" evidence="10">
    <location>
        <begin position="16"/>
        <end position="30"/>
    </location>
</feature>
<dbReference type="Gene3D" id="3.40.50.720">
    <property type="entry name" value="NAD(P)-binding Rossmann-like Domain"/>
    <property type="match status" value="1"/>
</dbReference>
<reference evidence="12 13" key="1">
    <citation type="submission" date="2020-04" db="EMBL/GenBank/DDBJ databases">
        <authorList>
            <person name="De Canck E."/>
        </authorList>
    </citation>
    <scope>NUCLEOTIDE SEQUENCE [LARGE SCALE GENOMIC DNA]</scope>
    <source>
        <strain evidence="12 13">LMG 28138</strain>
    </source>
</reference>
<keyword evidence="8 9" id="KW-0413">Isomerase</keyword>
<evidence type="ECO:0000256" key="6">
    <source>
        <dbReference type="ARBA" id="ARBA00018569"/>
    </source>
</evidence>
<dbReference type="EC" id="5.1.3.2" evidence="5 9"/>
<keyword evidence="9" id="KW-0119">Carbohydrate metabolism</keyword>
<comment type="cofactor">
    <cofactor evidence="2 9">
        <name>NAD(+)</name>
        <dbReference type="ChEBI" id="CHEBI:57540"/>
    </cofactor>
</comment>
<comment type="subunit">
    <text evidence="9">Homodimer.</text>
</comment>
<comment type="pathway">
    <text evidence="3 9">Carbohydrate metabolism; galactose metabolism.</text>
</comment>
<dbReference type="Gene3D" id="3.90.25.10">
    <property type="entry name" value="UDP-galactose 4-epimerase, domain 1"/>
    <property type="match status" value="1"/>
</dbReference>
<evidence type="ECO:0000313" key="12">
    <source>
        <dbReference type="EMBL" id="CAB3781972.1"/>
    </source>
</evidence>
<dbReference type="GO" id="GO:0005829">
    <property type="term" value="C:cytosol"/>
    <property type="evidence" value="ECO:0007669"/>
    <property type="project" value="TreeGrafter"/>
</dbReference>
<dbReference type="Pfam" id="PF16363">
    <property type="entry name" value="GDP_Man_Dehyd"/>
    <property type="match status" value="1"/>
</dbReference>
<sequence length="380" mass="41028">MESPADLQMDGHPSGRQVSQAVSQSTNQHIKQGLQMSEKKKTILVTGGAGYIGSHTCVELLGAGYDVVIVDNFVNSKPESVRRIEKIANRKVALHGVDACDPIAMAKVFDAHSIDAAIHFAALKSVGESVSKPLEYYRNNVDSLLVVLETMRARGVRHFVFSSSATVYGNPHSVPIDESFPLSATNPYGQSKLIAEQVLRDVLLAEPDWKIATLRYFNPVGAHESGLIGEDPNGIPNNLMPYVAQVAVGKLPKLRVFGGDYATPDGTGVRDFIHVVDLARGHLAALDTLFKQGRSVTVNLGTGNGYSVLDAIRAFEAASGRPIAYEIVARRPGDIGSCYANPAAAERELGWRAEFGIERMCADQWRWQSGNPDGYPADAA</sequence>
<keyword evidence="13" id="KW-1185">Reference proteome</keyword>
<evidence type="ECO:0000256" key="4">
    <source>
        <dbReference type="ARBA" id="ARBA00007637"/>
    </source>
</evidence>
<evidence type="ECO:0000256" key="3">
    <source>
        <dbReference type="ARBA" id="ARBA00004947"/>
    </source>
</evidence>
<dbReference type="InterPro" id="IPR036291">
    <property type="entry name" value="NAD(P)-bd_dom_sf"/>
</dbReference>
<dbReference type="InterPro" id="IPR016040">
    <property type="entry name" value="NAD(P)-bd_dom"/>
</dbReference>
<evidence type="ECO:0000259" key="11">
    <source>
        <dbReference type="Pfam" id="PF16363"/>
    </source>
</evidence>
<dbReference type="UniPathway" id="UPA00214"/>
<comment type="similarity">
    <text evidence="4 9">Belongs to the NAD(P)-dependent epimerase/dehydratase family.</text>
</comment>
<name>A0A6S7B7Q7_9BURK</name>
<comment type="catalytic activity">
    <reaction evidence="1 9">
        <text>UDP-alpha-D-glucose = UDP-alpha-D-galactose</text>
        <dbReference type="Rhea" id="RHEA:22168"/>
        <dbReference type="ChEBI" id="CHEBI:58885"/>
        <dbReference type="ChEBI" id="CHEBI:66914"/>
        <dbReference type="EC" id="5.1.3.2"/>
    </reaction>
</comment>
<evidence type="ECO:0000313" key="13">
    <source>
        <dbReference type="Proteomes" id="UP000494115"/>
    </source>
</evidence>
<organism evidence="12 13">
    <name type="scientific">Pararobbsia alpina</name>
    <dbReference type="NCBI Taxonomy" id="621374"/>
    <lineage>
        <taxon>Bacteria</taxon>
        <taxon>Pseudomonadati</taxon>
        <taxon>Pseudomonadota</taxon>
        <taxon>Betaproteobacteria</taxon>
        <taxon>Burkholderiales</taxon>
        <taxon>Burkholderiaceae</taxon>
        <taxon>Pararobbsia</taxon>
    </lineage>
</organism>
<dbReference type="Proteomes" id="UP000494115">
    <property type="component" value="Unassembled WGS sequence"/>
</dbReference>